<feature type="region of interest" description="Disordered" evidence="1">
    <location>
        <begin position="66"/>
        <end position="152"/>
    </location>
</feature>
<feature type="compositionally biased region" description="Basic and acidic residues" evidence="1">
    <location>
        <begin position="86"/>
        <end position="98"/>
    </location>
</feature>
<dbReference type="AlphaFoldDB" id="A0A1I8FLN1"/>
<dbReference type="WBParaSite" id="maker-unitig_38137-snap-gene-0.2-mRNA-1">
    <property type="protein sequence ID" value="maker-unitig_38137-snap-gene-0.2-mRNA-1"/>
    <property type="gene ID" value="maker-unitig_38137-snap-gene-0.2"/>
</dbReference>
<keyword evidence="2" id="KW-1185">Reference proteome</keyword>
<accession>A0A1I8FLN1</accession>
<proteinExistence type="predicted"/>
<organism evidence="2 3">
    <name type="scientific">Macrostomum lignano</name>
    <dbReference type="NCBI Taxonomy" id="282301"/>
    <lineage>
        <taxon>Eukaryota</taxon>
        <taxon>Metazoa</taxon>
        <taxon>Spiralia</taxon>
        <taxon>Lophotrochozoa</taxon>
        <taxon>Platyhelminthes</taxon>
        <taxon>Rhabditophora</taxon>
        <taxon>Macrostomorpha</taxon>
        <taxon>Macrostomida</taxon>
        <taxon>Macrostomidae</taxon>
        <taxon>Macrostomum</taxon>
    </lineage>
</organism>
<name>A0A1I8FLN1_9PLAT</name>
<feature type="compositionally biased region" description="Low complexity" evidence="1">
    <location>
        <begin position="381"/>
        <end position="391"/>
    </location>
</feature>
<protein>
    <submittedName>
        <fullName evidence="3">SRCR domain-containing protein</fullName>
    </submittedName>
</protein>
<feature type="compositionally biased region" description="Basic and acidic residues" evidence="1">
    <location>
        <begin position="107"/>
        <end position="127"/>
    </location>
</feature>
<reference evidence="3" key="1">
    <citation type="submission" date="2016-11" db="UniProtKB">
        <authorList>
            <consortium name="WormBaseParasite"/>
        </authorList>
    </citation>
    <scope>IDENTIFICATION</scope>
</reference>
<feature type="region of interest" description="Disordered" evidence="1">
    <location>
        <begin position="337"/>
        <end position="413"/>
    </location>
</feature>
<evidence type="ECO:0000256" key="1">
    <source>
        <dbReference type="SAM" id="MobiDB-lite"/>
    </source>
</evidence>
<evidence type="ECO:0000313" key="2">
    <source>
        <dbReference type="Proteomes" id="UP000095280"/>
    </source>
</evidence>
<feature type="compositionally biased region" description="Polar residues" evidence="1">
    <location>
        <begin position="337"/>
        <end position="349"/>
    </location>
</feature>
<sequence>PKRSIKFVRGTYAVWHAAPANLSRSACPQSAVACPIDRRTRCPETDGLRGSAVASPLTRKQLSMPWTNEFREKPSRATSRPCARSRRPDLCSEQRPDSARSASRPVSEQRPDSARQQRPDQCSEQRPDQLGSSRRHRCSSSSTMLGERPDPVARSSVQTMCCSAQSQCSEQRTNQCSERVQSSARRQRAQTRCSEPASQQCSETAVLLRSSVSEQNPEKRPAHSMQISMATLPTKITVHVGNYANLSVSQGPKKPGHDTSACRIIGQRAQGGWPRGTVRSAYMDIDYSTGVGQAGCDRLAEAARSRFDGVLPVLASISSRDTSSWTIAQLTTFKLASSNDTQSRNQKPRQQGCCLLRDRPASYRRPCGQRFEKSSSRQQHRQQQQQQQQQQRHSDSRDAPLSGPPHSRASGPP</sequence>
<evidence type="ECO:0000313" key="3">
    <source>
        <dbReference type="WBParaSite" id="maker-unitig_38137-snap-gene-0.2-mRNA-1"/>
    </source>
</evidence>
<dbReference type="Proteomes" id="UP000095280">
    <property type="component" value="Unplaced"/>
</dbReference>